<evidence type="ECO:0000313" key="2">
    <source>
        <dbReference type="Proteomes" id="UP000259683"/>
    </source>
</evidence>
<accession>A0A385EGD4</accession>
<protein>
    <submittedName>
        <fullName evidence="1">Uncharacterized protein</fullName>
    </submittedName>
</protein>
<organism evidence="1 2">
    <name type="scientific">Caulobacter phage CcrSC</name>
    <dbReference type="NCBI Taxonomy" id="2283272"/>
    <lineage>
        <taxon>Viruses</taxon>
        <taxon>Duplodnaviria</taxon>
        <taxon>Heunggongvirae</taxon>
        <taxon>Uroviricota</taxon>
        <taxon>Caudoviricetes</taxon>
        <taxon>Jeanschmidtviridae</taxon>
        <taxon>Bertelyvirus</taxon>
        <taxon>Bertelyvirus SC</taxon>
    </lineage>
</organism>
<sequence length="91" mass="10638">MADHRFNVLTPIVEKVREKTDLKAVRKALWFEQIARLEARVREAPDAEETQDWLLAEIVCAAYYTLRSTLGGKQLRADAFRRLIYLRSQFA</sequence>
<name>A0A385EGD4_9CAUD</name>
<reference evidence="1" key="1">
    <citation type="submission" date="2018-07" db="EMBL/GenBank/DDBJ databases">
        <authorList>
            <person name="Wilson K.M."/>
            <person name="Ely B."/>
        </authorList>
    </citation>
    <scope>NUCLEOTIDE SEQUENCE</scope>
</reference>
<evidence type="ECO:0000313" key="1">
    <source>
        <dbReference type="EMBL" id="AXQ70012.1"/>
    </source>
</evidence>
<gene>
    <name evidence="1" type="ORF">CcrSC_gp430</name>
</gene>
<reference evidence="1" key="2">
    <citation type="submission" date="2021-07" db="EMBL/GenBank/DDBJ databases">
        <title>Giant CbK-like Caulobacter bacteriophages have genetically divergent genomes.</title>
        <authorList>
            <person name="Wilson K."/>
            <person name="Ely B."/>
        </authorList>
    </citation>
    <scope>NUCLEOTIDE SEQUENCE</scope>
</reference>
<dbReference type="Proteomes" id="UP000259683">
    <property type="component" value="Segment"/>
</dbReference>
<keyword evidence="2" id="KW-1185">Reference proteome</keyword>
<dbReference type="EMBL" id="MH588547">
    <property type="protein sequence ID" value="AXQ70012.1"/>
    <property type="molecule type" value="Genomic_DNA"/>
</dbReference>
<proteinExistence type="predicted"/>